<proteinExistence type="predicted"/>
<dbReference type="Gene3D" id="1.10.260.40">
    <property type="entry name" value="lambda repressor-like DNA-binding domains"/>
    <property type="match status" value="1"/>
</dbReference>
<name>A0ABW3CAS1_9ACTN</name>
<comment type="caution">
    <text evidence="2">The sequence shown here is derived from an EMBL/GenBank/DDBJ whole genome shotgun (WGS) entry which is preliminary data.</text>
</comment>
<dbReference type="CDD" id="cd00093">
    <property type="entry name" value="HTH_XRE"/>
    <property type="match status" value="1"/>
</dbReference>
<dbReference type="EMBL" id="JBHTIR010000145">
    <property type="protein sequence ID" value="MFD0850833.1"/>
    <property type="molecule type" value="Genomic_DNA"/>
</dbReference>
<evidence type="ECO:0000259" key="1">
    <source>
        <dbReference type="Pfam" id="PF01381"/>
    </source>
</evidence>
<protein>
    <submittedName>
        <fullName evidence="2">Helix-turn-helix domain-containing protein</fullName>
    </submittedName>
</protein>
<dbReference type="InterPro" id="IPR001387">
    <property type="entry name" value="Cro/C1-type_HTH"/>
</dbReference>
<evidence type="ECO:0000313" key="2">
    <source>
        <dbReference type="EMBL" id="MFD0850833.1"/>
    </source>
</evidence>
<gene>
    <name evidence="2" type="ORF">ACFQ07_01170</name>
</gene>
<feature type="non-terminal residue" evidence="2">
    <location>
        <position position="73"/>
    </location>
</feature>
<sequence length="73" mass="7998">MNERRLELGMKWDEVAQAAGIKPPTLRAIRNGTNGPSELSQRGIERAMQWEVGSVRAVLAGGDPVPIESPMDR</sequence>
<organism evidence="2 3">
    <name type="scientific">Actinomadura adrarensis</name>
    <dbReference type="NCBI Taxonomy" id="1819600"/>
    <lineage>
        <taxon>Bacteria</taxon>
        <taxon>Bacillati</taxon>
        <taxon>Actinomycetota</taxon>
        <taxon>Actinomycetes</taxon>
        <taxon>Streptosporangiales</taxon>
        <taxon>Thermomonosporaceae</taxon>
        <taxon>Actinomadura</taxon>
    </lineage>
</organism>
<dbReference type="InterPro" id="IPR010982">
    <property type="entry name" value="Lambda_DNA-bd_dom_sf"/>
</dbReference>
<evidence type="ECO:0000313" key="3">
    <source>
        <dbReference type="Proteomes" id="UP001597083"/>
    </source>
</evidence>
<dbReference type="Pfam" id="PF01381">
    <property type="entry name" value="HTH_3"/>
    <property type="match status" value="1"/>
</dbReference>
<feature type="domain" description="HTH cro/C1-type" evidence="1">
    <location>
        <begin position="3"/>
        <end position="37"/>
    </location>
</feature>
<accession>A0ABW3CAS1</accession>
<dbReference type="Proteomes" id="UP001597083">
    <property type="component" value="Unassembled WGS sequence"/>
</dbReference>
<keyword evidence="3" id="KW-1185">Reference proteome</keyword>
<dbReference type="SUPFAM" id="SSF47413">
    <property type="entry name" value="lambda repressor-like DNA-binding domains"/>
    <property type="match status" value="1"/>
</dbReference>
<reference evidence="3" key="1">
    <citation type="journal article" date="2019" name="Int. J. Syst. Evol. Microbiol.">
        <title>The Global Catalogue of Microorganisms (GCM) 10K type strain sequencing project: providing services to taxonomists for standard genome sequencing and annotation.</title>
        <authorList>
            <consortium name="The Broad Institute Genomics Platform"/>
            <consortium name="The Broad Institute Genome Sequencing Center for Infectious Disease"/>
            <person name="Wu L."/>
            <person name="Ma J."/>
        </authorList>
    </citation>
    <scope>NUCLEOTIDE SEQUENCE [LARGE SCALE GENOMIC DNA]</scope>
    <source>
        <strain evidence="3">JCM 31696</strain>
    </source>
</reference>